<keyword evidence="2" id="KW-0732">Signal</keyword>
<dbReference type="Proteomes" id="UP000216446">
    <property type="component" value="Unassembled WGS sequence"/>
</dbReference>
<feature type="region of interest" description="Disordered" evidence="1">
    <location>
        <begin position="195"/>
        <end position="214"/>
    </location>
</feature>
<feature type="signal peptide" evidence="2">
    <location>
        <begin position="1"/>
        <end position="23"/>
    </location>
</feature>
<dbReference type="AlphaFoldDB" id="A0A259U1G9"/>
<evidence type="ECO:0000313" key="4">
    <source>
        <dbReference type="Proteomes" id="UP000216446"/>
    </source>
</evidence>
<dbReference type="EMBL" id="MQWB01000001">
    <property type="protein sequence ID" value="OZC03821.1"/>
    <property type="molecule type" value="Genomic_DNA"/>
</dbReference>
<gene>
    <name evidence="3" type="ORF">BSZ36_12985</name>
</gene>
<evidence type="ECO:0008006" key="5">
    <source>
        <dbReference type="Google" id="ProtNLM"/>
    </source>
</evidence>
<dbReference type="PROSITE" id="PS51257">
    <property type="entry name" value="PROKAR_LIPOPROTEIN"/>
    <property type="match status" value="1"/>
</dbReference>
<accession>A0A259U1G9</accession>
<evidence type="ECO:0000313" key="3">
    <source>
        <dbReference type="EMBL" id="OZC03821.1"/>
    </source>
</evidence>
<protein>
    <recommendedName>
        <fullName evidence="5">Lipoprotein</fullName>
    </recommendedName>
</protein>
<evidence type="ECO:0000256" key="2">
    <source>
        <dbReference type="SAM" id="SignalP"/>
    </source>
</evidence>
<name>A0A259U1G9_9BACT</name>
<keyword evidence="4" id="KW-1185">Reference proteome</keyword>
<dbReference type="RefSeq" id="WP_094549614.1">
    <property type="nucleotide sequence ID" value="NZ_MQWB01000001.1"/>
</dbReference>
<feature type="chain" id="PRO_5012378860" description="Lipoprotein" evidence="2">
    <location>
        <begin position="24"/>
        <end position="296"/>
    </location>
</feature>
<evidence type="ECO:0000256" key="1">
    <source>
        <dbReference type="SAM" id="MobiDB-lite"/>
    </source>
</evidence>
<dbReference type="OrthoDB" id="1523591at2"/>
<feature type="compositionally biased region" description="Polar residues" evidence="1">
    <location>
        <begin position="195"/>
        <end position="206"/>
    </location>
</feature>
<comment type="caution">
    <text evidence="3">The sequence shown here is derived from an EMBL/GenBank/DDBJ whole genome shotgun (WGS) entry which is preliminary data.</text>
</comment>
<reference evidence="3 4" key="1">
    <citation type="submission" date="2016-11" db="EMBL/GenBank/DDBJ databases">
        <title>Study of marine rhodopsin-containing bacteria.</title>
        <authorList>
            <person name="Yoshizawa S."/>
            <person name="Kumagai Y."/>
            <person name="Kogure K."/>
        </authorList>
    </citation>
    <scope>NUCLEOTIDE SEQUENCE [LARGE SCALE GENOMIC DNA]</scope>
    <source>
        <strain evidence="3 4">SG-29</strain>
    </source>
</reference>
<proteinExistence type="predicted"/>
<sequence>MLYASTRSLALALAFALTLTACDASIDDATADLTETEQTEAAYLVADALAEDTGGLLASASDLTASVSPNGLSEGPRSVRGNRRAVACRGGDQSVSYDAGTGTHTVTYACSQSNPVGERSYAATLLYQFRDASGGFVARPDANWESVASVGFDGEREGSVSMSRGEFSAASTFEQSSDWSLTGLGDAASPAVFSVEQQRSGTSTRTGPRGDGSREFDITLTGTGIELVPAADGTGYAASGELSYTLTMEVVRGDRTVEREVEGTITLDGTERGLLRILGLRGAYRISLGDGATSRT</sequence>
<dbReference type="InParanoid" id="A0A259U1G9"/>
<organism evidence="3 4">
    <name type="scientific">Rubricoccus marinus</name>
    <dbReference type="NCBI Taxonomy" id="716817"/>
    <lineage>
        <taxon>Bacteria</taxon>
        <taxon>Pseudomonadati</taxon>
        <taxon>Rhodothermota</taxon>
        <taxon>Rhodothermia</taxon>
        <taxon>Rhodothermales</taxon>
        <taxon>Rubricoccaceae</taxon>
        <taxon>Rubricoccus</taxon>
    </lineage>
</organism>